<keyword evidence="2" id="KW-0812">Transmembrane</keyword>
<accession>A0ABT9EG47</accession>
<keyword evidence="4" id="KW-1185">Reference proteome</keyword>
<feature type="region of interest" description="Disordered" evidence="1">
    <location>
        <begin position="60"/>
        <end position="102"/>
    </location>
</feature>
<evidence type="ECO:0000256" key="2">
    <source>
        <dbReference type="SAM" id="Phobius"/>
    </source>
</evidence>
<evidence type="ECO:0000256" key="1">
    <source>
        <dbReference type="SAM" id="MobiDB-lite"/>
    </source>
</evidence>
<dbReference type="EMBL" id="JAUUDS010000001">
    <property type="protein sequence ID" value="MDP1025822.1"/>
    <property type="molecule type" value="Genomic_DNA"/>
</dbReference>
<feature type="compositionally biased region" description="Low complexity" evidence="1">
    <location>
        <begin position="61"/>
        <end position="85"/>
    </location>
</feature>
<feature type="transmembrane region" description="Helical" evidence="2">
    <location>
        <begin position="16"/>
        <end position="34"/>
    </location>
</feature>
<feature type="compositionally biased region" description="Basic and acidic residues" evidence="1">
    <location>
        <begin position="114"/>
        <end position="133"/>
    </location>
</feature>
<comment type="caution">
    <text evidence="3">The sequence shown here is derived from an EMBL/GenBank/DDBJ whole genome shotgun (WGS) entry which is preliminary data.</text>
</comment>
<name>A0ABT9EG47_9SPHN</name>
<keyword evidence="2" id="KW-0472">Membrane</keyword>
<evidence type="ECO:0000313" key="4">
    <source>
        <dbReference type="Proteomes" id="UP001230685"/>
    </source>
</evidence>
<protein>
    <recommendedName>
        <fullName evidence="5">Protein TonB</fullName>
    </recommendedName>
</protein>
<dbReference type="Proteomes" id="UP001230685">
    <property type="component" value="Unassembled WGS sequence"/>
</dbReference>
<dbReference type="RefSeq" id="WP_305171404.1">
    <property type="nucleotide sequence ID" value="NZ_JAUUDS010000001.1"/>
</dbReference>
<proteinExistence type="predicted"/>
<feature type="compositionally biased region" description="Pro residues" evidence="1">
    <location>
        <begin position="86"/>
        <end position="96"/>
    </location>
</feature>
<feature type="region of interest" description="Disordered" evidence="1">
    <location>
        <begin position="114"/>
        <end position="152"/>
    </location>
</feature>
<gene>
    <name evidence="3" type="ORF">Q5H91_01210</name>
</gene>
<keyword evidence="2" id="KW-1133">Transmembrane helix</keyword>
<organism evidence="3 4">
    <name type="scientific">Sphingomonas aurea</name>
    <dbReference type="NCBI Taxonomy" id="3063994"/>
    <lineage>
        <taxon>Bacteria</taxon>
        <taxon>Pseudomonadati</taxon>
        <taxon>Pseudomonadota</taxon>
        <taxon>Alphaproteobacteria</taxon>
        <taxon>Sphingomonadales</taxon>
        <taxon>Sphingomonadaceae</taxon>
        <taxon>Sphingomonas</taxon>
    </lineage>
</organism>
<reference evidence="3 4" key="1">
    <citation type="submission" date="2023-07" db="EMBL/GenBank/DDBJ databases">
        <authorList>
            <person name="Kim M.K."/>
        </authorList>
    </citation>
    <scope>NUCLEOTIDE SEQUENCE [LARGE SCALE GENOMIC DNA]</scope>
    <source>
        <strain evidence="3 4">KR1UV-12</strain>
    </source>
</reference>
<evidence type="ECO:0000313" key="3">
    <source>
        <dbReference type="EMBL" id="MDP1025822.1"/>
    </source>
</evidence>
<evidence type="ECO:0008006" key="5">
    <source>
        <dbReference type="Google" id="ProtNLM"/>
    </source>
</evidence>
<sequence>MATSTYRESGSPLRRATSFTFAVGVQLLLLWLLFHLGTRTPKQPDEPPLSTFALDAERPAARAAAKATTARRAPTRSASSSAAASTPPPVRTPPVPSEKAVWPTMLSDSFDLARAPKGDRSAEEGHGDADARGDSAVAYGPGAGPGGQRLYDADWQREPSSSEISGYLKTAPPPDSWALIACKTAEDYRVEDCRVLGESPIGSGLGRSMREAAWQFRILPPRLGGKKLLGAWVRIRISWTQNGAQLR</sequence>